<dbReference type="InterPro" id="IPR013087">
    <property type="entry name" value="Znf_C2H2_type"/>
</dbReference>
<feature type="region of interest" description="Disordered" evidence="8">
    <location>
        <begin position="450"/>
        <end position="471"/>
    </location>
</feature>
<dbReference type="Pfam" id="PF13912">
    <property type="entry name" value="zf-C2H2_6"/>
    <property type="match status" value="1"/>
</dbReference>
<dbReference type="CDD" id="cd11657">
    <property type="entry name" value="TIN2_N"/>
    <property type="match status" value="1"/>
</dbReference>
<dbReference type="KEGG" id="oki:116354991"/>
<feature type="domain" description="C2H2-type" evidence="9">
    <location>
        <begin position="583"/>
        <end position="610"/>
    </location>
</feature>
<dbReference type="GO" id="GO:0070187">
    <property type="term" value="C:shelterin complex"/>
    <property type="evidence" value="ECO:0007669"/>
    <property type="project" value="InterPro"/>
</dbReference>
<feature type="domain" description="C2H2-type" evidence="9">
    <location>
        <begin position="667"/>
        <end position="695"/>
    </location>
</feature>
<name>A0A8C7DJM2_ONCKI</name>
<evidence type="ECO:0000313" key="10">
    <source>
        <dbReference type="Ensembl" id="ENSOKIP00005021356.1"/>
    </source>
</evidence>
<keyword evidence="4" id="KW-0862">Zinc</keyword>
<sequence>MDNIIDPASEQGLPSFSLRLLVPPLRLMSAFMWQVAQQRNVMQYGKLEEFVTLVTEMVPELLSSRQRTQLILGLRARMVLELCCSVGTADLLTIQAHLNIIHTLTEKSLHKESHGDELEASDSNFVELVQTLLEHPSEREHFFQEVFPVHYGPLYDTALQTLVWEFLSRLEELLPVPDLTQTTAWLGAAPSVLEECGQTVFDPEQLKTVLQHHQRHGNMNKSHVSKYTADTILSTLSLPPKMRVVINYEPDNSDNGRQYSDECIDNGVCENEDHNEILDESTDRCLEDLGLSTSEQQQQEGLPPAETSVLVTPVPCDELNLDHSLNVMVNADEPFQVLNCTLPPFSHSEVANLCKDIKTDQVEKDSKRVDKKKKVVRKGDKKNEIKQVDKTTKVVRKGDKKNEIKQVDKKTKVVRKGDKKNEIKQVDKTTKVVRKGDKKNEIKQVDKKTKVVRKGDKKVDKKQEGSPVPQNRTHTCECGKVFKKPSLLTLHMGVHTMPYHCDQCPKRYATPGALKKHQLLHTEERPFACEHCDRRYRSAYDLKVHERIHSGERRHMCTICGKRFTQQCALVRHMRMHAGEKNYLCSICGKAFLTLGELRLHTRTHTGENPHTCKHCGKGFKASCHLMVHLRSHTGERPYTCTQCPKSFTTSDALRKHVYTHTGEKPHQCSECGKTFSQRGNMVNHMRRVHKPVKILQKHSNRKTDKVS</sequence>
<dbReference type="FunFam" id="3.30.160.60:FF:000538">
    <property type="entry name" value="zinc finger protein 853"/>
    <property type="match status" value="1"/>
</dbReference>
<keyword evidence="6" id="KW-0804">Transcription</keyword>
<dbReference type="SUPFAM" id="SSF57667">
    <property type="entry name" value="beta-beta-alpha zinc fingers"/>
    <property type="match status" value="5"/>
</dbReference>
<protein>
    <submittedName>
        <fullName evidence="10">Zinc finger protein 250-like</fullName>
    </submittedName>
</protein>
<dbReference type="InterPro" id="IPR039098">
    <property type="entry name" value="TINF2"/>
</dbReference>
<evidence type="ECO:0000259" key="9">
    <source>
        <dbReference type="PROSITE" id="PS50157"/>
    </source>
</evidence>
<keyword evidence="11" id="KW-1185">Reference proteome</keyword>
<keyword evidence="5" id="KW-0805">Transcription regulation</keyword>
<dbReference type="SMART" id="SM00355">
    <property type="entry name" value="ZnF_C2H2"/>
    <property type="match status" value="8"/>
</dbReference>
<organism evidence="10 11">
    <name type="scientific">Oncorhynchus kisutch</name>
    <name type="common">Coho salmon</name>
    <name type="synonym">Salmo kisutch</name>
    <dbReference type="NCBI Taxonomy" id="8019"/>
    <lineage>
        <taxon>Eukaryota</taxon>
        <taxon>Metazoa</taxon>
        <taxon>Chordata</taxon>
        <taxon>Craniata</taxon>
        <taxon>Vertebrata</taxon>
        <taxon>Euteleostomi</taxon>
        <taxon>Actinopterygii</taxon>
        <taxon>Neopterygii</taxon>
        <taxon>Teleostei</taxon>
        <taxon>Protacanthopterygii</taxon>
        <taxon>Salmoniformes</taxon>
        <taxon>Salmonidae</taxon>
        <taxon>Salmoninae</taxon>
        <taxon>Oncorhynchus</taxon>
    </lineage>
</organism>
<evidence type="ECO:0000256" key="6">
    <source>
        <dbReference type="ARBA" id="ARBA00023163"/>
    </source>
</evidence>
<keyword evidence="2" id="KW-0677">Repeat</keyword>
<dbReference type="Pfam" id="PF14973">
    <property type="entry name" value="TINF2_N"/>
    <property type="match status" value="1"/>
</dbReference>
<dbReference type="InterPro" id="IPR036236">
    <property type="entry name" value="Znf_C2H2_sf"/>
</dbReference>
<dbReference type="RefSeq" id="XP_031653308.1">
    <property type="nucleotide sequence ID" value="XM_031797448.1"/>
</dbReference>
<dbReference type="Gene3D" id="3.30.160.60">
    <property type="entry name" value="Classic Zinc Finger"/>
    <property type="match status" value="7"/>
</dbReference>
<dbReference type="GO" id="GO:0008270">
    <property type="term" value="F:zinc ion binding"/>
    <property type="evidence" value="ECO:0007669"/>
    <property type="project" value="UniProtKB-KW"/>
</dbReference>
<accession>A0A8C7DJM2</accession>
<feature type="domain" description="C2H2-type" evidence="9">
    <location>
        <begin position="639"/>
        <end position="666"/>
    </location>
</feature>
<dbReference type="GO" id="GO:0042162">
    <property type="term" value="F:telomeric DNA binding"/>
    <property type="evidence" value="ECO:0007669"/>
    <property type="project" value="TreeGrafter"/>
</dbReference>
<dbReference type="FunFam" id="3.30.160.60:FF:000303">
    <property type="entry name" value="Zinc finger protein 41"/>
    <property type="match status" value="1"/>
</dbReference>
<feature type="compositionally biased region" description="Basic and acidic residues" evidence="8">
    <location>
        <begin position="450"/>
        <end position="464"/>
    </location>
</feature>
<dbReference type="PROSITE" id="PS50157">
    <property type="entry name" value="ZINC_FINGER_C2H2_2"/>
    <property type="match status" value="7"/>
</dbReference>
<dbReference type="AlphaFoldDB" id="A0A8C7DJM2"/>
<dbReference type="FunFam" id="3.30.160.60:FF:000202">
    <property type="entry name" value="Zinc finger protein 574"/>
    <property type="match status" value="1"/>
</dbReference>
<keyword evidence="1" id="KW-0479">Metal-binding</keyword>
<feature type="domain" description="C2H2-type" evidence="9">
    <location>
        <begin position="555"/>
        <end position="582"/>
    </location>
</feature>
<dbReference type="Ensembl" id="ENSOKIT00005022713.1">
    <property type="protein sequence ID" value="ENSOKIP00005021356.1"/>
    <property type="gene ID" value="ENSOKIG00005009424.1"/>
</dbReference>
<dbReference type="GO" id="GO:1904356">
    <property type="term" value="P:regulation of telomere maintenance via telomere lengthening"/>
    <property type="evidence" value="ECO:0007669"/>
    <property type="project" value="TreeGrafter"/>
</dbReference>
<dbReference type="PANTHER" id="PTHR15512">
    <property type="entry name" value="TERF1-INTERACTING NUCLEAR FACTOR 2"/>
    <property type="match status" value="1"/>
</dbReference>
<dbReference type="FunFam" id="3.30.160.60:FF:000495">
    <property type="entry name" value="zinc finger protein 668"/>
    <property type="match status" value="1"/>
</dbReference>
<evidence type="ECO:0000256" key="1">
    <source>
        <dbReference type="ARBA" id="ARBA00022723"/>
    </source>
</evidence>
<dbReference type="GO" id="GO:0032502">
    <property type="term" value="P:developmental process"/>
    <property type="evidence" value="ECO:0007669"/>
    <property type="project" value="UniProtKB-ARBA"/>
</dbReference>
<proteinExistence type="predicted"/>
<dbReference type="GO" id="GO:0016233">
    <property type="term" value="P:telomere capping"/>
    <property type="evidence" value="ECO:0007669"/>
    <property type="project" value="InterPro"/>
</dbReference>
<dbReference type="Proteomes" id="UP000694557">
    <property type="component" value="Unassembled WGS sequence"/>
</dbReference>
<evidence type="ECO:0000256" key="8">
    <source>
        <dbReference type="SAM" id="MobiDB-lite"/>
    </source>
</evidence>
<dbReference type="InterPro" id="IPR029400">
    <property type="entry name" value="TINF2_N"/>
</dbReference>
<keyword evidence="3 7" id="KW-0863">Zinc-finger</keyword>
<evidence type="ECO:0000313" key="11">
    <source>
        <dbReference type="Proteomes" id="UP000694557"/>
    </source>
</evidence>
<reference evidence="10" key="1">
    <citation type="submission" date="2025-08" db="UniProtKB">
        <authorList>
            <consortium name="Ensembl"/>
        </authorList>
    </citation>
    <scope>IDENTIFICATION</scope>
</reference>
<reference evidence="10" key="2">
    <citation type="submission" date="2025-09" db="UniProtKB">
        <authorList>
            <consortium name="Ensembl"/>
        </authorList>
    </citation>
    <scope>IDENTIFICATION</scope>
</reference>
<evidence type="ECO:0000256" key="2">
    <source>
        <dbReference type="ARBA" id="ARBA00022737"/>
    </source>
</evidence>
<dbReference type="GO" id="GO:1990837">
    <property type="term" value="F:sequence-specific double-stranded DNA binding"/>
    <property type="evidence" value="ECO:0007669"/>
    <property type="project" value="UniProtKB-ARBA"/>
</dbReference>
<dbReference type="GeneID" id="116354991"/>
<feature type="domain" description="C2H2-type" evidence="9">
    <location>
        <begin position="527"/>
        <end position="554"/>
    </location>
</feature>
<dbReference type="PROSITE" id="PS00028">
    <property type="entry name" value="ZINC_FINGER_C2H2_1"/>
    <property type="match status" value="7"/>
</dbReference>
<dbReference type="GeneTree" id="ENSGT01150000286971"/>
<gene>
    <name evidence="10" type="primary">LOC116354991</name>
</gene>
<evidence type="ECO:0000256" key="4">
    <source>
        <dbReference type="ARBA" id="ARBA00022833"/>
    </source>
</evidence>
<evidence type="ECO:0000256" key="7">
    <source>
        <dbReference type="PROSITE-ProRule" id="PRU00042"/>
    </source>
</evidence>
<dbReference type="PANTHER" id="PTHR15512:SF2">
    <property type="match status" value="1"/>
</dbReference>
<dbReference type="FunFam" id="3.30.160.60:FF:000100">
    <property type="entry name" value="Zinc finger 45-like"/>
    <property type="match status" value="1"/>
</dbReference>
<dbReference type="FunFam" id="3.30.160.60:FF:002343">
    <property type="entry name" value="Zinc finger protein 33A"/>
    <property type="match status" value="1"/>
</dbReference>
<evidence type="ECO:0000256" key="3">
    <source>
        <dbReference type="ARBA" id="ARBA00022771"/>
    </source>
</evidence>
<evidence type="ECO:0000256" key="5">
    <source>
        <dbReference type="ARBA" id="ARBA00023015"/>
    </source>
</evidence>
<feature type="domain" description="C2H2-type" evidence="9">
    <location>
        <begin position="499"/>
        <end position="526"/>
    </location>
</feature>
<dbReference type="Pfam" id="PF00096">
    <property type="entry name" value="zf-C2H2"/>
    <property type="match status" value="6"/>
</dbReference>
<feature type="domain" description="C2H2-type" evidence="9">
    <location>
        <begin position="611"/>
        <end position="638"/>
    </location>
</feature>